<dbReference type="InterPro" id="IPR001279">
    <property type="entry name" value="Metallo-B-lactamas"/>
</dbReference>
<dbReference type="GO" id="GO:0046872">
    <property type="term" value="F:metal ion binding"/>
    <property type="evidence" value="ECO:0007669"/>
    <property type="project" value="UniProtKB-KW"/>
</dbReference>
<organism evidence="6 7">
    <name type="scientific">Lasiosphaeris hirsuta</name>
    <dbReference type="NCBI Taxonomy" id="260670"/>
    <lineage>
        <taxon>Eukaryota</taxon>
        <taxon>Fungi</taxon>
        <taxon>Dikarya</taxon>
        <taxon>Ascomycota</taxon>
        <taxon>Pezizomycotina</taxon>
        <taxon>Sordariomycetes</taxon>
        <taxon>Sordariomycetidae</taxon>
        <taxon>Sordariales</taxon>
        <taxon>Lasiosphaeriaceae</taxon>
        <taxon>Lasiosphaeris</taxon>
    </lineage>
</organism>
<name>A0AA40DQ53_9PEZI</name>
<dbReference type="Pfam" id="PF00753">
    <property type="entry name" value="Lactamase_B"/>
    <property type="match status" value="1"/>
</dbReference>
<dbReference type="GO" id="GO:0016787">
    <property type="term" value="F:hydrolase activity"/>
    <property type="evidence" value="ECO:0007669"/>
    <property type="project" value="UniProtKB-KW"/>
</dbReference>
<reference evidence="6" key="1">
    <citation type="submission" date="2023-06" db="EMBL/GenBank/DDBJ databases">
        <title>Genome-scale phylogeny and comparative genomics of the fungal order Sordariales.</title>
        <authorList>
            <consortium name="Lawrence Berkeley National Laboratory"/>
            <person name="Hensen N."/>
            <person name="Bonometti L."/>
            <person name="Westerberg I."/>
            <person name="Brannstrom I.O."/>
            <person name="Guillou S."/>
            <person name="Cros-Aarteil S."/>
            <person name="Calhoun S."/>
            <person name="Haridas S."/>
            <person name="Kuo A."/>
            <person name="Mondo S."/>
            <person name="Pangilinan J."/>
            <person name="Riley R."/>
            <person name="Labutti K."/>
            <person name="Andreopoulos B."/>
            <person name="Lipzen A."/>
            <person name="Chen C."/>
            <person name="Yanf M."/>
            <person name="Daum C."/>
            <person name="Ng V."/>
            <person name="Clum A."/>
            <person name="Steindorff A."/>
            <person name="Ohm R."/>
            <person name="Martin F."/>
            <person name="Silar P."/>
            <person name="Natvig D."/>
            <person name="Lalanne C."/>
            <person name="Gautier V."/>
            <person name="Ament-Velasquez S.L."/>
            <person name="Kruys A."/>
            <person name="Hutchinson M.I."/>
            <person name="Powell A.J."/>
            <person name="Barry K."/>
            <person name="Miller A.N."/>
            <person name="Grigoriev I.V."/>
            <person name="Debuchy R."/>
            <person name="Gladieux P."/>
            <person name="Thoren M.H."/>
            <person name="Johannesson H."/>
        </authorList>
    </citation>
    <scope>NUCLEOTIDE SEQUENCE</scope>
    <source>
        <strain evidence="6">SMH4607-1</strain>
    </source>
</reference>
<evidence type="ECO:0000313" key="7">
    <source>
        <dbReference type="Proteomes" id="UP001172102"/>
    </source>
</evidence>
<dbReference type="Gene3D" id="3.60.15.10">
    <property type="entry name" value="Ribonuclease Z/Hydroxyacylglutathione hydrolase-like"/>
    <property type="match status" value="1"/>
</dbReference>
<evidence type="ECO:0000256" key="1">
    <source>
        <dbReference type="ARBA" id="ARBA00007749"/>
    </source>
</evidence>
<evidence type="ECO:0000256" key="4">
    <source>
        <dbReference type="ARBA" id="ARBA00022833"/>
    </source>
</evidence>
<keyword evidence="7" id="KW-1185">Reference proteome</keyword>
<dbReference type="InterPro" id="IPR051013">
    <property type="entry name" value="MBL_superfamily_lactonases"/>
</dbReference>
<evidence type="ECO:0000256" key="3">
    <source>
        <dbReference type="ARBA" id="ARBA00022801"/>
    </source>
</evidence>
<keyword evidence="4" id="KW-0862">Zinc</keyword>
<comment type="caution">
    <text evidence="6">The sequence shown here is derived from an EMBL/GenBank/DDBJ whole genome shotgun (WGS) entry which is preliminary data.</text>
</comment>
<keyword evidence="3" id="KW-0378">Hydrolase</keyword>
<keyword evidence="2" id="KW-0479">Metal-binding</keyword>
<dbReference type="PANTHER" id="PTHR42978">
    <property type="entry name" value="QUORUM-QUENCHING LACTONASE YTNP-RELATED-RELATED"/>
    <property type="match status" value="1"/>
</dbReference>
<dbReference type="AlphaFoldDB" id="A0AA40DQ53"/>
<dbReference type="Proteomes" id="UP001172102">
    <property type="component" value="Unassembled WGS sequence"/>
</dbReference>
<dbReference type="SMART" id="SM00849">
    <property type="entry name" value="Lactamase_B"/>
    <property type="match status" value="1"/>
</dbReference>
<accession>A0AA40DQ53</accession>
<feature type="domain" description="Metallo-beta-lactamase" evidence="5">
    <location>
        <begin position="50"/>
        <end position="291"/>
    </location>
</feature>
<gene>
    <name evidence="6" type="ORF">B0H67DRAFT_325256</name>
</gene>
<dbReference type="PANTHER" id="PTHR42978:SF5">
    <property type="entry name" value="METALLO-BETA-LACTAMASE DOMAIN-CONTAINING PROTEIN"/>
    <property type="match status" value="1"/>
</dbReference>
<evidence type="ECO:0000259" key="5">
    <source>
        <dbReference type="SMART" id="SM00849"/>
    </source>
</evidence>
<sequence length="394" mass="42939">MSALNSSTDIPPSPNTVSVSIINTTSELKGVPAAEFFGPTIAGHQWMAVPVFSFLIQHPSPNAPTQNLLFDLGIRKDWKNLSPVVVDAINAIKWVPGTRKSVSEVLQDGRVDASSIDAVICSHYHFDHIGDPSLFGTKTALVVGPGFRENLVPGYPSNPNSPILESDYTGRELIELDFEDHSRWKVVAVGPFRGIDYFRDGSLYLLDSPGHAIGHISALARVTSTTKSSGTDPDSFVLMAGDAFHYAGELRPSPHVPLPATITPNPFEPLSPTGQHSTCPGNIFQSVLPGKDCCAAIYKPCGAWHHDSAEAERSIQNLQQLDAEPQVLIIAAHDESILDIVDFFPAKLDGFAERGWVSLTKWRFLKDFAQVVGRECQGVRRNDDWARPPSGRDV</sequence>
<dbReference type="SUPFAM" id="SSF56281">
    <property type="entry name" value="Metallo-hydrolase/oxidoreductase"/>
    <property type="match status" value="1"/>
</dbReference>
<dbReference type="EMBL" id="JAUKUA010000006">
    <property type="protein sequence ID" value="KAK0707958.1"/>
    <property type="molecule type" value="Genomic_DNA"/>
</dbReference>
<proteinExistence type="inferred from homology"/>
<comment type="similarity">
    <text evidence="1">Belongs to the metallo-beta-lactamase superfamily.</text>
</comment>
<dbReference type="InterPro" id="IPR036866">
    <property type="entry name" value="RibonucZ/Hydroxyglut_hydro"/>
</dbReference>
<evidence type="ECO:0000256" key="2">
    <source>
        <dbReference type="ARBA" id="ARBA00022723"/>
    </source>
</evidence>
<evidence type="ECO:0000313" key="6">
    <source>
        <dbReference type="EMBL" id="KAK0707958.1"/>
    </source>
</evidence>
<dbReference type="CDD" id="cd07730">
    <property type="entry name" value="metallo-hydrolase-like_MBL-fold"/>
    <property type="match status" value="1"/>
</dbReference>
<protein>
    <submittedName>
        <fullName evidence="6">Beta-lactamase-like protein</fullName>
    </submittedName>
</protein>